<organism evidence="3 4">
    <name type="scientific">Epilithonimonas arachidiradicis</name>
    <dbReference type="NCBI Taxonomy" id="1617282"/>
    <lineage>
        <taxon>Bacteria</taxon>
        <taxon>Pseudomonadati</taxon>
        <taxon>Bacteroidota</taxon>
        <taxon>Flavobacteriia</taxon>
        <taxon>Flavobacteriales</taxon>
        <taxon>Weeksellaceae</taxon>
        <taxon>Chryseobacterium group</taxon>
        <taxon>Epilithonimonas</taxon>
    </lineage>
</organism>
<gene>
    <name evidence="3" type="ORF">BXY58_0594</name>
    <name evidence="2" type="ORF">GCM10007332_05690</name>
</gene>
<dbReference type="Proteomes" id="UP000658202">
    <property type="component" value="Unassembled WGS sequence"/>
</dbReference>
<reference evidence="3 4" key="2">
    <citation type="submission" date="2018-09" db="EMBL/GenBank/DDBJ databases">
        <title>Genomic Encyclopedia of Archaeal and Bacterial Type Strains, Phase II (KMG-II): from individual species to whole genera.</title>
        <authorList>
            <person name="Goeker M."/>
        </authorList>
    </citation>
    <scope>NUCLEOTIDE SEQUENCE [LARGE SCALE GENOMIC DNA]</scope>
    <source>
        <strain evidence="3 4">DSM 27620</strain>
    </source>
</reference>
<reference evidence="2" key="1">
    <citation type="journal article" date="2014" name="Int. J. Syst. Evol. Microbiol.">
        <title>Complete genome of a new Firmicutes species belonging to the dominant human colonic microbiota ('Ruminococcus bicirculans') reveals two chromosomes and a selective capacity to utilize plant glucans.</title>
        <authorList>
            <consortium name="NISC Comparative Sequencing Program"/>
            <person name="Wegmann U."/>
            <person name="Louis P."/>
            <person name="Goesmann A."/>
            <person name="Henrissat B."/>
            <person name="Duncan S.H."/>
            <person name="Flint H.J."/>
        </authorList>
    </citation>
    <scope>NUCLEOTIDE SEQUENCE</scope>
    <source>
        <strain evidence="2">CCM 8490</strain>
    </source>
</reference>
<keyword evidence="1" id="KW-1133">Transmembrane helix</keyword>
<evidence type="ECO:0000313" key="3">
    <source>
        <dbReference type="EMBL" id="RKE90009.1"/>
    </source>
</evidence>
<proteinExistence type="predicted"/>
<name>A0A420DEM1_9FLAO</name>
<evidence type="ECO:0008006" key="6">
    <source>
        <dbReference type="Google" id="ProtNLM"/>
    </source>
</evidence>
<dbReference type="EMBL" id="BMCW01000001">
    <property type="protein sequence ID" value="GGG47061.1"/>
    <property type="molecule type" value="Genomic_DNA"/>
</dbReference>
<evidence type="ECO:0000313" key="4">
    <source>
        <dbReference type="Proteomes" id="UP000285906"/>
    </source>
</evidence>
<dbReference type="AlphaFoldDB" id="A0A420DEM1"/>
<comment type="caution">
    <text evidence="3">The sequence shown here is derived from an EMBL/GenBank/DDBJ whole genome shotgun (WGS) entry which is preliminary data.</text>
</comment>
<dbReference type="EMBL" id="RAQH01000001">
    <property type="protein sequence ID" value="RKE90009.1"/>
    <property type="molecule type" value="Genomic_DNA"/>
</dbReference>
<protein>
    <recommendedName>
        <fullName evidence="6">Lipoprotein</fullName>
    </recommendedName>
</protein>
<feature type="transmembrane region" description="Helical" evidence="1">
    <location>
        <begin position="138"/>
        <end position="161"/>
    </location>
</feature>
<dbReference type="Proteomes" id="UP000285906">
    <property type="component" value="Unassembled WGS sequence"/>
</dbReference>
<reference evidence="2" key="4">
    <citation type="submission" date="2024-05" db="EMBL/GenBank/DDBJ databases">
        <authorList>
            <person name="Sun Q."/>
            <person name="Sedlacek I."/>
        </authorList>
    </citation>
    <scope>NUCLEOTIDE SEQUENCE</scope>
    <source>
        <strain evidence="2">CCM 8490</strain>
    </source>
</reference>
<evidence type="ECO:0000313" key="2">
    <source>
        <dbReference type="EMBL" id="GGG47061.1"/>
    </source>
</evidence>
<sequence length="172" mass="18986">MKTYNIILVFVVLFVLGACRTNRQVSQTKETTNGNSTVKITKYRDTILTAPGSSTGFQLPLNALTKCPDGSAPKSADKTYTQKNGNATAKVIVKHDTIIVTAECDSIELATKIRQDFESRDSFTSVKENTSSQTTTGYVFWDLVKAFGLGFLACIIILFILKFYLNVTIHKV</sequence>
<evidence type="ECO:0000256" key="1">
    <source>
        <dbReference type="SAM" id="Phobius"/>
    </source>
</evidence>
<keyword evidence="1" id="KW-0812">Transmembrane</keyword>
<dbReference type="OrthoDB" id="1367533at2"/>
<reference evidence="5" key="3">
    <citation type="journal article" date="2019" name="Int. J. Syst. Evol. Microbiol.">
        <title>The Global Catalogue of Microorganisms (GCM) 10K type strain sequencing project: providing services to taxonomists for standard genome sequencing and annotation.</title>
        <authorList>
            <consortium name="The Broad Institute Genomics Platform"/>
            <consortium name="The Broad Institute Genome Sequencing Center for Infectious Disease"/>
            <person name="Wu L."/>
            <person name="Ma J."/>
        </authorList>
    </citation>
    <scope>NUCLEOTIDE SEQUENCE [LARGE SCALE GENOMIC DNA]</scope>
    <source>
        <strain evidence="5">CCM 8490</strain>
    </source>
</reference>
<accession>A0A420DEM1</accession>
<keyword evidence="5" id="KW-1185">Reference proteome</keyword>
<dbReference type="RefSeq" id="WP_120212290.1">
    <property type="nucleotide sequence ID" value="NZ_BMCW01000001.1"/>
</dbReference>
<dbReference type="PROSITE" id="PS51257">
    <property type="entry name" value="PROKAR_LIPOPROTEIN"/>
    <property type="match status" value="1"/>
</dbReference>
<evidence type="ECO:0000313" key="5">
    <source>
        <dbReference type="Proteomes" id="UP000658202"/>
    </source>
</evidence>
<keyword evidence="1" id="KW-0472">Membrane</keyword>